<dbReference type="EMBL" id="CAJZAI010000017">
    <property type="protein sequence ID" value="CAG9182522.1"/>
    <property type="molecule type" value="Genomic_DNA"/>
</dbReference>
<gene>
    <name evidence="6" type="primary">malT_3</name>
    <name evidence="6" type="ORF">LMG23992_04772</name>
</gene>
<dbReference type="PROSITE" id="PS50043">
    <property type="entry name" value="HTH_LUXR_2"/>
    <property type="match status" value="1"/>
</dbReference>
<dbReference type="PANTHER" id="PTHR44688">
    <property type="entry name" value="DNA-BINDING TRANSCRIPTIONAL ACTIVATOR DEVR_DOSR"/>
    <property type="match status" value="1"/>
</dbReference>
<dbReference type="PRINTS" id="PR00038">
    <property type="entry name" value="HTHLUXR"/>
</dbReference>
<dbReference type="Pfam" id="PF25873">
    <property type="entry name" value="WHD_MalT"/>
    <property type="match status" value="1"/>
</dbReference>
<keyword evidence="1" id="KW-0805">Transcription regulation</keyword>
<dbReference type="Proteomes" id="UP000727654">
    <property type="component" value="Unassembled WGS sequence"/>
</dbReference>
<dbReference type="SUPFAM" id="SSF48452">
    <property type="entry name" value="TPR-like"/>
    <property type="match status" value="1"/>
</dbReference>
<evidence type="ECO:0000256" key="4">
    <source>
        <dbReference type="SAM" id="MobiDB-lite"/>
    </source>
</evidence>
<dbReference type="SMART" id="SM00421">
    <property type="entry name" value="HTH_LUXR"/>
    <property type="match status" value="1"/>
</dbReference>
<proteinExistence type="predicted"/>
<feature type="region of interest" description="Disordered" evidence="4">
    <location>
        <begin position="1"/>
        <end position="22"/>
    </location>
</feature>
<dbReference type="Pfam" id="PF17874">
    <property type="entry name" value="TPR_MalT"/>
    <property type="match status" value="1"/>
</dbReference>
<keyword evidence="2" id="KW-0238">DNA-binding</keyword>
<accession>A0ABN7Z979</accession>
<evidence type="ECO:0000259" key="5">
    <source>
        <dbReference type="PROSITE" id="PS50043"/>
    </source>
</evidence>
<evidence type="ECO:0000256" key="3">
    <source>
        <dbReference type="ARBA" id="ARBA00023163"/>
    </source>
</evidence>
<comment type="caution">
    <text evidence="6">The sequence shown here is derived from an EMBL/GenBank/DDBJ whole genome shotgun (WGS) entry which is preliminary data.</text>
</comment>
<dbReference type="SUPFAM" id="SSF52540">
    <property type="entry name" value="P-loop containing nucleoside triphosphate hydrolases"/>
    <property type="match status" value="1"/>
</dbReference>
<keyword evidence="7" id="KW-1185">Reference proteome</keyword>
<protein>
    <submittedName>
        <fullName evidence="6">HTH-type transcriptional regulator MalT</fullName>
    </submittedName>
</protein>
<dbReference type="Gene3D" id="1.25.40.10">
    <property type="entry name" value="Tetratricopeptide repeat domain"/>
    <property type="match status" value="1"/>
</dbReference>
<dbReference type="Gene3D" id="3.40.50.300">
    <property type="entry name" value="P-loop containing nucleotide triphosphate hydrolases"/>
    <property type="match status" value="1"/>
</dbReference>
<dbReference type="InterPro" id="IPR041617">
    <property type="entry name" value="TPR_MalT"/>
</dbReference>
<dbReference type="InterPro" id="IPR027417">
    <property type="entry name" value="P-loop_NTPase"/>
</dbReference>
<keyword evidence="3" id="KW-0804">Transcription</keyword>
<dbReference type="InterPro" id="IPR041664">
    <property type="entry name" value="AAA_16"/>
</dbReference>
<name>A0ABN7Z979_9BURK</name>
<reference evidence="6 7" key="1">
    <citation type="submission" date="2021-08" db="EMBL/GenBank/DDBJ databases">
        <authorList>
            <person name="Peeters C."/>
        </authorList>
    </citation>
    <scope>NUCLEOTIDE SEQUENCE [LARGE SCALE GENOMIC DNA]</scope>
    <source>
        <strain evidence="6 7">LMG 23992</strain>
    </source>
</reference>
<dbReference type="CDD" id="cd06170">
    <property type="entry name" value="LuxR_C_like"/>
    <property type="match status" value="1"/>
</dbReference>
<sequence>MRTDRKSSPRLDDLSFLKPKVTPPKPPLGVIPRARLAGLADRVESSLLTVVRAPAGYGKTTLALAWADALRQRGGLVAWLSLDPEDDEPLRFMHYVLRALQQPMPGHDDEDGGTGLGQIGVNANELLAIVLNEAAEHGEEIYLFIDDFHHIASEPTQELVTALLRHAPSNFHLVLMSRVASTLPLSRLQAQGQVVEVDARDLRFTPEETGSLLRANDMPATHAAPLLALTDGWAAALKLAVLARSGREEMVSASNLGGLARLGELARELLHQLPPDEVAFLEQTAVAERLCAPLCEAMTGVAASQAMLERLERRLLLTRLTEDGAWFSCHQLLRDVLTARLAASCRDTVAARHRDASRWYAMQESWTDAVRHALLAGDPKQAVEWIERCAMGLVKRGDLLTLLNWETQLRTALIGCPLPLRLAIAWAHVLGAYRPDNDRLLDAIEEEAQLAEPEQAARIHWECQVARAIALALGERPGKAGELATACLQSPQGDAWMVNSAYNVQVYDHLKARRWADFYASPVLPYREDEHESNVFSSIYRFTLRGLGHLLQLQAGAAERSLKEALRLGIRHTGTQSLPTTLPAVVLAWLHYERMEFDEAAQLLEGRLSIIPASGFGDGIRMAYAIAARLEYRQGNAERANELLEQAASIAHGLGLVHLEVGVLLERQRLMLQANRLWEAQACAKRIEQLADPGHPDADFADDLAVMASLARSHLDLAEGRPSEAAATFRHWHDRATARGDYHLAMQCVAMLAMASQAAGDTHAAHDALSQYLELAGPNGFKATLLDLGSASDLLLKSYSTGSSAGQLSLPAATLFQAMITPAGQQGGTTIATAGTLLSPRERAILALIAQDKSNKEISRVLSIAPETVKTHVKHIFGKLEVNKRTHAVKRAMSLRLLPPGGQA</sequence>
<dbReference type="InterPro" id="IPR036388">
    <property type="entry name" value="WH-like_DNA-bd_sf"/>
</dbReference>
<dbReference type="InterPro" id="IPR059106">
    <property type="entry name" value="WHD_MalT"/>
</dbReference>
<feature type="compositionally biased region" description="Basic and acidic residues" evidence="4">
    <location>
        <begin position="1"/>
        <end position="15"/>
    </location>
</feature>
<dbReference type="Pfam" id="PF00196">
    <property type="entry name" value="GerE"/>
    <property type="match status" value="1"/>
</dbReference>
<evidence type="ECO:0000256" key="1">
    <source>
        <dbReference type="ARBA" id="ARBA00023015"/>
    </source>
</evidence>
<feature type="domain" description="HTH luxR-type" evidence="5">
    <location>
        <begin position="831"/>
        <end position="896"/>
    </location>
</feature>
<dbReference type="Pfam" id="PF13191">
    <property type="entry name" value="AAA_16"/>
    <property type="match status" value="1"/>
</dbReference>
<evidence type="ECO:0000313" key="7">
    <source>
        <dbReference type="Proteomes" id="UP000727654"/>
    </source>
</evidence>
<evidence type="ECO:0000313" key="6">
    <source>
        <dbReference type="EMBL" id="CAG9182522.1"/>
    </source>
</evidence>
<dbReference type="Gene3D" id="1.10.10.10">
    <property type="entry name" value="Winged helix-like DNA-binding domain superfamily/Winged helix DNA-binding domain"/>
    <property type="match status" value="1"/>
</dbReference>
<dbReference type="InterPro" id="IPR000792">
    <property type="entry name" value="Tscrpt_reg_LuxR_C"/>
</dbReference>
<evidence type="ECO:0000256" key="2">
    <source>
        <dbReference type="ARBA" id="ARBA00023125"/>
    </source>
</evidence>
<organism evidence="6 7">
    <name type="scientific">Cupriavidus laharis</name>
    <dbReference type="NCBI Taxonomy" id="151654"/>
    <lineage>
        <taxon>Bacteria</taxon>
        <taxon>Pseudomonadati</taxon>
        <taxon>Pseudomonadota</taxon>
        <taxon>Betaproteobacteria</taxon>
        <taxon>Burkholderiales</taxon>
        <taxon>Burkholderiaceae</taxon>
        <taxon>Cupriavidus</taxon>
    </lineage>
</organism>
<dbReference type="PANTHER" id="PTHR44688:SF16">
    <property type="entry name" value="DNA-BINDING TRANSCRIPTIONAL ACTIVATOR DEVR_DOSR"/>
    <property type="match status" value="1"/>
</dbReference>
<dbReference type="InterPro" id="IPR016032">
    <property type="entry name" value="Sig_transdc_resp-reg_C-effctor"/>
</dbReference>
<dbReference type="InterPro" id="IPR011990">
    <property type="entry name" value="TPR-like_helical_dom_sf"/>
</dbReference>
<dbReference type="SUPFAM" id="SSF46894">
    <property type="entry name" value="C-terminal effector domain of the bipartite response regulators"/>
    <property type="match status" value="1"/>
</dbReference>
<dbReference type="PROSITE" id="PS00622">
    <property type="entry name" value="HTH_LUXR_1"/>
    <property type="match status" value="1"/>
</dbReference>